<evidence type="ECO:0000256" key="4">
    <source>
        <dbReference type="ARBA" id="ARBA00023163"/>
    </source>
</evidence>
<dbReference type="InterPro" id="IPR003012">
    <property type="entry name" value="Tet_transcr_reg_TetR"/>
</dbReference>
<evidence type="ECO:0000256" key="5">
    <source>
        <dbReference type="PROSITE-ProRule" id="PRU00335"/>
    </source>
</evidence>
<organism evidence="7 8">
    <name type="scientific">Variovorax humicola</name>
    <dbReference type="NCBI Taxonomy" id="1769758"/>
    <lineage>
        <taxon>Bacteria</taxon>
        <taxon>Pseudomonadati</taxon>
        <taxon>Pseudomonadota</taxon>
        <taxon>Betaproteobacteria</taxon>
        <taxon>Burkholderiales</taxon>
        <taxon>Comamonadaceae</taxon>
        <taxon>Variovorax</taxon>
    </lineage>
</organism>
<dbReference type="SUPFAM" id="SSF46689">
    <property type="entry name" value="Homeodomain-like"/>
    <property type="match status" value="1"/>
</dbReference>
<dbReference type="PANTHER" id="PTHR30055">
    <property type="entry name" value="HTH-TYPE TRANSCRIPTIONAL REGULATOR RUTR"/>
    <property type="match status" value="1"/>
</dbReference>
<name>A0ABU8VZG1_9BURK</name>
<dbReference type="Gene3D" id="1.10.357.10">
    <property type="entry name" value="Tetracycline Repressor, domain 2"/>
    <property type="match status" value="1"/>
</dbReference>
<reference evidence="7 8" key="1">
    <citation type="submission" date="2024-03" db="EMBL/GenBank/DDBJ databases">
        <title>Novel species of the genus Variovorax.</title>
        <authorList>
            <person name="Liu Q."/>
            <person name="Xin Y.-H."/>
        </authorList>
    </citation>
    <scope>NUCLEOTIDE SEQUENCE [LARGE SCALE GENOMIC DNA]</scope>
    <source>
        <strain evidence="7 8">KACC 18501</strain>
    </source>
</reference>
<keyword evidence="3 5" id="KW-0238">DNA-binding</keyword>
<comment type="function">
    <text evidence="1">TetR is the repressor of the tetracycline resistance element; its N-terminal region forms a helix-turn-helix structure and binds DNA. Binding of tetracycline to TetR reduces the repressor affinity for the tetracycline resistance gene (tetA) promoter operator sites.</text>
</comment>
<dbReference type="InterPro" id="IPR009057">
    <property type="entry name" value="Homeodomain-like_sf"/>
</dbReference>
<evidence type="ECO:0000256" key="1">
    <source>
        <dbReference type="ARBA" id="ARBA00002856"/>
    </source>
</evidence>
<dbReference type="PROSITE" id="PS50977">
    <property type="entry name" value="HTH_TETR_2"/>
    <property type="match status" value="1"/>
</dbReference>
<evidence type="ECO:0000313" key="8">
    <source>
        <dbReference type="Proteomes" id="UP001363010"/>
    </source>
</evidence>
<evidence type="ECO:0000313" key="7">
    <source>
        <dbReference type="EMBL" id="MEJ8822381.1"/>
    </source>
</evidence>
<evidence type="ECO:0000259" key="6">
    <source>
        <dbReference type="PROSITE" id="PS50977"/>
    </source>
</evidence>
<dbReference type="InterPro" id="IPR050109">
    <property type="entry name" value="HTH-type_TetR-like_transc_reg"/>
</dbReference>
<sequence length="225" mass="24465">MATRKSNGDAAAGPLSTQRIVQAALEEVAADGLAALSMRKVGQRLGREAMSLYHHFPSKQHLLDAMVDHALASVEEPPADLTPMERLLHSVHSYRRMAHRFPALYPLVAVHRLNTPTGVRFIESILALIQAVVPDPELSARYFRAIGYYLTGAGLDETSGYAKGPSAAEPASDDFVVRECPRLVGVAQYFQPAQWDATFAIGVDALMSAMERDAARVGRVNLQKG</sequence>
<evidence type="ECO:0000256" key="2">
    <source>
        <dbReference type="ARBA" id="ARBA00023015"/>
    </source>
</evidence>
<dbReference type="PRINTS" id="PR00400">
    <property type="entry name" value="TETREPRESSOR"/>
</dbReference>
<keyword evidence="4" id="KW-0804">Transcription</keyword>
<dbReference type="Pfam" id="PF00440">
    <property type="entry name" value="TetR_N"/>
    <property type="match status" value="1"/>
</dbReference>
<protein>
    <submittedName>
        <fullName evidence="7">TetR/AcrR family transcriptional regulator</fullName>
    </submittedName>
</protein>
<comment type="caution">
    <text evidence="7">The sequence shown here is derived from an EMBL/GenBank/DDBJ whole genome shotgun (WGS) entry which is preliminary data.</text>
</comment>
<gene>
    <name evidence="7" type="ORF">WKW80_10065</name>
</gene>
<dbReference type="SUPFAM" id="SSF48498">
    <property type="entry name" value="Tetracyclin repressor-like, C-terminal domain"/>
    <property type="match status" value="1"/>
</dbReference>
<feature type="domain" description="HTH tetR-type" evidence="6">
    <location>
        <begin position="14"/>
        <end position="74"/>
    </location>
</feature>
<keyword evidence="8" id="KW-1185">Reference proteome</keyword>
<dbReference type="InterPro" id="IPR036271">
    <property type="entry name" value="Tet_transcr_reg_TetR-rel_C_sf"/>
</dbReference>
<dbReference type="RefSeq" id="WP_340363426.1">
    <property type="nucleotide sequence ID" value="NZ_JBBKZV010000004.1"/>
</dbReference>
<accession>A0ABU8VZG1</accession>
<feature type="DNA-binding region" description="H-T-H motif" evidence="5">
    <location>
        <begin position="37"/>
        <end position="56"/>
    </location>
</feature>
<proteinExistence type="predicted"/>
<dbReference type="InterPro" id="IPR001647">
    <property type="entry name" value="HTH_TetR"/>
</dbReference>
<evidence type="ECO:0000256" key="3">
    <source>
        <dbReference type="ARBA" id="ARBA00023125"/>
    </source>
</evidence>
<dbReference type="PANTHER" id="PTHR30055:SF151">
    <property type="entry name" value="TRANSCRIPTIONAL REGULATORY PROTEIN"/>
    <property type="match status" value="1"/>
</dbReference>
<dbReference type="Proteomes" id="UP001363010">
    <property type="component" value="Unassembled WGS sequence"/>
</dbReference>
<keyword evidence="2" id="KW-0805">Transcription regulation</keyword>
<dbReference type="Gene3D" id="1.10.10.60">
    <property type="entry name" value="Homeodomain-like"/>
    <property type="match status" value="1"/>
</dbReference>
<dbReference type="EMBL" id="JBBKZV010000004">
    <property type="protein sequence ID" value="MEJ8822381.1"/>
    <property type="molecule type" value="Genomic_DNA"/>
</dbReference>